<dbReference type="InterPro" id="IPR046848">
    <property type="entry name" value="E_motif"/>
</dbReference>
<dbReference type="GO" id="GO:0008270">
    <property type="term" value="F:zinc ion binding"/>
    <property type="evidence" value="ECO:0007669"/>
    <property type="project" value="InterPro"/>
</dbReference>
<dbReference type="InterPro" id="IPR011990">
    <property type="entry name" value="TPR-like_helical_dom_sf"/>
</dbReference>
<dbReference type="InterPro" id="IPR046849">
    <property type="entry name" value="E2_motif"/>
</dbReference>
<dbReference type="Pfam" id="PF20430">
    <property type="entry name" value="Eplus_motif"/>
    <property type="match status" value="1"/>
</dbReference>
<dbReference type="InterPro" id="IPR032867">
    <property type="entry name" value="DYW_dom"/>
</dbReference>
<keyword evidence="6" id="KW-1185">Reference proteome</keyword>
<feature type="repeat" description="PPR" evidence="3">
    <location>
        <begin position="256"/>
        <end position="286"/>
    </location>
</feature>
<evidence type="ECO:0000313" key="6">
    <source>
        <dbReference type="Proteomes" id="UP001652660"/>
    </source>
</evidence>
<feature type="repeat" description="PPR" evidence="3">
    <location>
        <begin position="360"/>
        <end position="390"/>
    </location>
</feature>
<dbReference type="Pfam" id="PF20431">
    <property type="entry name" value="E_motif"/>
    <property type="match status" value="1"/>
</dbReference>
<protein>
    <submittedName>
        <fullName evidence="7">Pentatricopeptide repeat-containing protein At5g03800</fullName>
    </submittedName>
</protein>
<feature type="repeat" description="PPR" evidence="3">
    <location>
        <begin position="391"/>
        <end position="425"/>
    </location>
</feature>
<evidence type="ECO:0000256" key="1">
    <source>
        <dbReference type="ARBA" id="ARBA00006643"/>
    </source>
</evidence>
<dbReference type="GO" id="GO:0003723">
    <property type="term" value="F:RNA binding"/>
    <property type="evidence" value="ECO:0007669"/>
    <property type="project" value="InterPro"/>
</dbReference>
<feature type="domain" description="DYW" evidence="5">
    <location>
        <begin position="813"/>
        <end position="905"/>
    </location>
</feature>
<gene>
    <name evidence="7" type="primary">LOC113697400</name>
</gene>
<feature type="repeat" description="PPR" evidence="3">
    <location>
        <begin position="596"/>
        <end position="630"/>
    </location>
</feature>
<evidence type="ECO:0000256" key="4">
    <source>
        <dbReference type="SAM" id="MobiDB-lite"/>
    </source>
</evidence>
<evidence type="ECO:0000313" key="7">
    <source>
        <dbReference type="RefSeq" id="XP_027072802.2"/>
    </source>
</evidence>
<comment type="similarity">
    <text evidence="1">Belongs to the PPR family. PCMP-H subfamily.</text>
</comment>
<dbReference type="NCBIfam" id="TIGR00756">
    <property type="entry name" value="PPR"/>
    <property type="match status" value="4"/>
</dbReference>
<dbReference type="GeneID" id="113697400"/>
<feature type="region of interest" description="Disordered" evidence="4">
    <location>
        <begin position="31"/>
        <end position="88"/>
    </location>
</feature>
<dbReference type="Proteomes" id="UP001652660">
    <property type="component" value="Chromosome 6e"/>
</dbReference>
<keyword evidence="2" id="KW-0677">Repeat</keyword>
<sequence>MEAVIHHPATGAAAFSPCSLPETLFSRRVSDLPRRSKPDISSFLSPPIPKTKPQNLRLSPQFLPSPSTSPSKRPLLDPPLTSEPSIKTDLPSNDYSHLLLLSARYGDVELAKAVHASIFKHEEDTYLSNALIVAYLKLGRIDFARRVFKNMSSPDVVSYTALISDLAKSNRENEAIELFLEMRGSGIEPNEHSFVALLTACIRLLNLELGLQVHAFVLKLDFLDSTYVVNALMGLYSNCGCLNFVIELFYDMPVRDIVSWNTVISSLVKKGMYDEAFESFRDMLRIDGLRVDHFTISSLLASAASAGRSGMTEGREIQSCAIKLGFESNLSVNNALIRFYTKRGSVDDVTLLFEMMPEKDVFTWTEMITAYMEFGLVDLAVETFDMMPDRTCESYNALLAGYCRNNKGLRALNLFCDMVEEGIELNDFTLTSAINACGSVMQKSTSEQIHAFILKFGCARNSHVEAALLDMCTWCERMADAENIFLRWPKDRERTIVLTAMICGYARNRQLDQAISLFCQGQSEESFVLDEVVATTMLSICGLLGFRKFGVQLHCFSTKYGLLNDTKMANATISMYAKCGQMEAAIKFFDAMLVHDTVSWNSLLAGHVLHRQGDEALAVWMKMESLGVQPDTVTCLFIISAYRYTGSDLIDCCHRFFSSMESRYQIKPTSEHYANLVGVLGHWGLLKEAEAIILKMHFVPKAAAWRALLDSCRVHQNAAIGKRVAKEILHVEPQDPSMFILKSNLYSASGRWHCSDTVREKMREKGLRKFPGQSWIIHQNRIHSFFARDTSHPQSKDIYSGLQILLLECLKAGYVPDTSFVLHEAEEHQKKDFLFYHSAKLAMTFGLLMTKPGKPVRIFKNILLCGDCHTFFKNVSVVTKREIYVRDSSGFHCFSNGKCSCKDQW</sequence>
<dbReference type="PANTHER" id="PTHR47926:SF512">
    <property type="entry name" value="REPEAT (PPR) SUPERFAMILY PROTEIN, PUTATIVE-RELATED"/>
    <property type="match status" value="1"/>
</dbReference>
<dbReference type="RefSeq" id="XP_027072802.2">
    <property type="nucleotide sequence ID" value="XM_027217001.2"/>
</dbReference>
<dbReference type="Pfam" id="PF13041">
    <property type="entry name" value="PPR_2"/>
    <property type="match status" value="4"/>
</dbReference>
<name>A0A6P6T472_COFAR</name>
<dbReference type="Pfam" id="PF01535">
    <property type="entry name" value="PPR"/>
    <property type="match status" value="5"/>
</dbReference>
<dbReference type="Pfam" id="PF14432">
    <property type="entry name" value="DYW_deaminase"/>
    <property type="match status" value="1"/>
</dbReference>
<dbReference type="PROSITE" id="PS51375">
    <property type="entry name" value="PPR"/>
    <property type="match status" value="5"/>
</dbReference>
<organism evidence="6 7">
    <name type="scientific">Coffea arabica</name>
    <name type="common">Arabian coffee</name>
    <dbReference type="NCBI Taxonomy" id="13443"/>
    <lineage>
        <taxon>Eukaryota</taxon>
        <taxon>Viridiplantae</taxon>
        <taxon>Streptophyta</taxon>
        <taxon>Embryophyta</taxon>
        <taxon>Tracheophyta</taxon>
        <taxon>Spermatophyta</taxon>
        <taxon>Magnoliopsida</taxon>
        <taxon>eudicotyledons</taxon>
        <taxon>Gunneridae</taxon>
        <taxon>Pentapetalae</taxon>
        <taxon>asterids</taxon>
        <taxon>lamiids</taxon>
        <taxon>Gentianales</taxon>
        <taxon>Rubiaceae</taxon>
        <taxon>Ixoroideae</taxon>
        <taxon>Gardenieae complex</taxon>
        <taxon>Bertiereae - Coffeeae clade</taxon>
        <taxon>Coffeeae</taxon>
        <taxon>Coffea</taxon>
    </lineage>
</organism>
<dbReference type="Gene3D" id="1.25.40.10">
    <property type="entry name" value="Tetratricopeptide repeat domain"/>
    <property type="match status" value="6"/>
</dbReference>
<dbReference type="PANTHER" id="PTHR47926">
    <property type="entry name" value="PENTATRICOPEPTIDE REPEAT-CONTAINING PROTEIN"/>
    <property type="match status" value="1"/>
</dbReference>
<accession>A0A6P6T472</accession>
<feature type="compositionally biased region" description="Polar residues" evidence="4">
    <location>
        <begin position="52"/>
        <end position="71"/>
    </location>
</feature>
<dbReference type="GO" id="GO:0009451">
    <property type="term" value="P:RNA modification"/>
    <property type="evidence" value="ECO:0007669"/>
    <property type="project" value="InterPro"/>
</dbReference>
<dbReference type="AlphaFoldDB" id="A0A6P6T472"/>
<evidence type="ECO:0000259" key="5">
    <source>
        <dbReference type="Pfam" id="PF14432"/>
    </source>
</evidence>
<reference evidence="6" key="1">
    <citation type="journal article" date="2025" name="Foods">
        <title>Unveiling the Microbial Signatures of Arabica Coffee Cherries: Insights into Ripeness Specific Diversity, Functional Traits, and Implications for Quality and Safety.</title>
        <authorList>
            <consortium name="RefSeq"/>
            <person name="Tenea G.N."/>
            <person name="Cifuentes V."/>
            <person name="Reyes P."/>
            <person name="Cevallos-Vallejos M."/>
        </authorList>
    </citation>
    <scope>NUCLEOTIDE SEQUENCE [LARGE SCALE GENOMIC DNA]</scope>
</reference>
<feature type="repeat" description="PPR" evidence="3">
    <location>
        <begin position="155"/>
        <end position="189"/>
    </location>
</feature>
<evidence type="ECO:0000256" key="3">
    <source>
        <dbReference type="PROSITE-ProRule" id="PRU00708"/>
    </source>
</evidence>
<reference evidence="7" key="2">
    <citation type="submission" date="2025-08" db="UniProtKB">
        <authorList>
            <consortium name="RefSeq"/>
        </authorList>
    </citation>
    <scope>IDENTIFICATION</scope>
    <source>
        <tissue evidence="7">Leaves</tissue>
    </source>
</reference>
<dbReference type="InterPro" id="IPR046960">
    <property type="entry name" value="PPR_At4g14850-like_plant"/>
</dbReference>
<proteinExistence type="inferred from homology"/>
<dbReference type="InterPro" id="IPR002885">
    <property type="entry name" value="PPR_rpt"/>
</dbReference>
<dbReference type="OrthoDB" id="745501at2759"/>
<evidence type="ECO:0000256" key="2">
    <source>
        <dbReference type="ARBA" id="ARBA00022737"/>
    </source>
</evidence>